<dbReference type="GO" id="GO:0006750">
    <property type="term" value="P:glutathione biosynthetic process"/>
    <property type="evidence" value="ECO:0007669"/>
    <property type="project" value="UniProtKB-UniRule"/>
</dbReference>
<evidence type="ECO:0000256" key="4">
    <source>
        <dbReference type="ARBA" id="ARBA00022741"/>
    </source>
</evidence>
<dbReference type="GO" id="GO:0005524">
    <property type="term" value="F:ATP binding"/>
    <property type="evidence" value="ECO:0007669"/>
    <property type="project" value="UniProtKB-UniRule"/>
</dbReference>
<evidence type="ECO:0000256" key="5">
    <source>
        <dbReference type="ARBA" id="ARBA00022840"/>
    </source>
</evidence>
<comment type="similarity">
    <text evidence="6">Belongs to the glutamate--cysteine ligase type 3 family.</text>
</comment>
<dbReference type="PANTHER" id="PTHR11164">
    <property type="entry name" value="GLUTAMATE CYSTEINE LIGASE"/>
    <property type="match status" value="1"/>
</dbReference>
<keyword evidence="3 6" id="KW-0317">Glutathione biosynthesis</keyword>
<name>A0A0C9T2T9_PAXIN</name>
<evidence type="ECO:0000256" key="7">
    <source>
        <dbReference type="SAM" id="MobiDB-lite"/>
    </source>
</evidence>
<evidence type="ECO:0000256" key="3">
    <source>
        <dbReference type="ARBA" id="ARBA00022684"/>
    </source>
</evidence>
<sequence>MGKAQKRDAVHTEKFFFRKNVLPPGYRSPTISTPASSGSSSPVDWNDGAPPKERKMRNCFPRVARPSVLVDNPVEDEYEEMSMEEIFTGKGSEFPGLLGLVEAYIETLDMEPSEKRQIEKYLDLVRRRANGSLQTSATWIRNFVRSHPLYKFDSVVSQEINYDLMVAVDELERGVLRVPELLPEDYSRPHVNGLHESKFEP</sequence>
<feature type="region of interest" description="Disordered" evidence="7">
    <location>
        <begin position="21"/>
        <end position="56"/>
    </location>
</feature>
<dbReference type="EMBL" id="KN820693">
    <property type="protein sequence ID" value="KIJ05823.1"/>
    <property type="molecule type" value="Genomic_DNA"/>
</dbReference>
<keyword evidence="9" id="KW-1185">Reference proteome</keyword>
<organism evidence="8 9">
    <name type="scientific">Paxillus involutus ATCC 200175</name>
    <dbReference type="NCBI Taxonomy" id="664439"/>
    <lineage>
        <taxon>Eukaryota</taxon>
        <taxon>Fungi</taxon>
        <taxon>Dikarya</taxon>
        <taxon>Basidiomycota</taxon>
        <taxon>Agaricomycotina</taxon>
        <taxon>Agaricomycetes</taxon>
        <taxon>Agaricomycetidae</taxon>
        <taxon>Boletales</taxon>
        <taxon>Paxilineae</taxon>
        <taxon>Paxillaceae</taxon>
        <taxon>Paxillus</taxon>
    </lineage>
</organism>
<dbReference type="OrthoDB" id="7939818at2759"/>
<dbReference type="InterPro" id="IPR004308">
    <property type="entry name" value="GCS"/>
</dbReference>
<reference evidence="8 9" key="1">
    <citation type="submission" date="2014-06" db="EMBL/GenBank/DDBJ databases">
        <authorList>
            <consortium name="DOE Joint Genome Institute"/>
            <person name="Kuo A."/>
            <person name="Kohler A."/>
            <person name="Nagy L.G."/>
            <person name="Floudas D."/>
            <person name="Copeland A."/>
            <person name="Barry K.W."/>
            <person name="Cichocki N."/>
            <person name="Veneault-Fourrey C."/>
            <person name="LaButti K."/>
            <person name="Lindquist E.A."/>
            <person name="Lipzen A."/>
            <person name="Lundell T."/>
            <person name="Morin E."/>
            <person name="Murat C."/>
            <person name="Sun H."/>
            <person name="Tunlid A."/>
            <person name="Henrissat B."/>
            <person name="Grigoriev I.V."/>
            <person name="Hibbett D.S."/>
            <person name="Martin F."/>
            <person name="Nordberg H.P."/>
            <person name="Cantor M.N."/>
            <person name="Hua S.X."/>
        </authorList>
    </citation>
    <scope>NUCLEOTIDE SEQUENCE [LARGE SCALE GENOMIC DNA]</scope>
    <source>
        <strain evidence="8 9">ATCC 200175</strain>
    </source>
</reference>
<dbReference type="UniPathway" id="UPA00142">
    <property type="reaction ID" value="UER00209"/>
</dbReference>
<comment type="catalytic activity">
    <reaction evidence="6">
        <text>L-cysteine + L-glutamate + ATP = gamma-L-glutamyl-L-cysteine + ADP + phosphate + H(+)</text>
        <dbReference type="Rhea" id="RHEA:13285"/>
        <dbReference type="ChEBI" id="CHEBI:15378"/>
        <dbReference type="ChEBI" id="CHEBI:29985"/>
        <dbReference type="ChEBI" id="CHEBI:30616"/>
        <dbReference type="ChEBI" id="CHEBI:35235"/>
        <dbReference type="ChEBI" id="CHEBI:43474"/>
        <dbReference type="ChEBI" id="CHEBI:58173"/>
        <dbReference type="ChEBI" id="CHEBI:456216"/>
        <dbReference type="EC" id="6.3.2.2"/>
    </reaction>
</comment>
<evidence type="ECO:0000313" key="8">
    <source>
        <dbReference type="EMBL" id="KIJ05823.1"/>
    </source>
</evidence>
<dbReference type="AlphaFoldDB" id="A0A0C9T2T9"/>
<gene>
    <name evidence="8" type="ORF">PAXINDRAFT_103617</name>
</gene>
<dbReference type="Pfam" id="PF03074">
    <property type="entry name" value="GCS"/>
    <property type="match status" value="1"/>
</dbReference>
<protein>
    <recommendedName>
        <fullName evidence="1 6">Glutamate--cysteine ligase</fullName>
        <ecNumber evidence="1 6">6.3.2.2</ecNumber>
    </recommendedName>
    <alternativeName>
        <fullName evidence="6">Gamma-ECS</fullName>
    </alternativeName>
    <alternativeName>
        <fullName evidence="6">Gamma-glutamylcysteine synthetase</fullName>
    </alternativeName>
</protein>
<dbReference type="Proteomes" id="UP000053647">
    <property type="component" value="Unassembled WGS sequence"/>
</dbReference>
<accession>A0A0C9T2T9</accession>
<feature type="compositionally biased region" description="Low complexity" evidence="7">
    <location>
        <begin position="28"/>
        <end position="42"/>
    </location>
</feature>
<dbReference type="Gene3D" id="1.10.8.960">
    <property type="match status" value="1"/>
</dbReference>
<dbReference type="GO" id="GO:0017109">
    <property type="term" value="C:glutamate-cysteine ligase complex"/>
    <property type="evidence" value="ECO:0007669"/>
    <property type="project" value="TreeGrafter"/>
</dbReference>
<evidence type="ECO:0000313" key="9">
    <source>
        <dbReference type="Proteomes" id="UP000053647"/>
    </source>
</evidence>
<evidence type="ECO:0000256" key="1">
    <source>
        <dbReference type="ARBA" id="ARBA00012220"/>
    </source>
</evidence>
<reference evidence="9" key="2">
    <citation type="submission" date="2015-01" db="EMBL/GenBank/DDBJ databases">
        <title>Evolutionary Origins and Diversification of the Mycorrhizal Mutualists.</title>
        <authorList>
            <consortium name="DOE Joint Genome Institute"/>
            <consortium name="Mycorrhizal Genomics Consortium"/>
            <person name="Kohler A."/>
            <person name="Kuo A."/>
            <person name="Nagy L.G."/>
            <person name="Floudas D."/>
            <person name="Copeland A."/>
            <person name="Barry K.W."/>
            <person name="Cichocki N."/>
            <person name="Veneault-Fourrey C."/>
            <person name="LaButti K."/>
            <person name="Lindquist E.A."/>
            <person name="Lipzen A."/>
            <person name="Lundell T."/>
            <person name="Morin E."/>
            <person name="Murat C."/>
            <person name="Riley R."/>
            <person name="Ohm R."/>
            <person name="Sun H."/>
            <person name="Tunlid A."/>
            <person name="Henrissat B."/>
            <person name="Grigoriev I.V."/>
            <person name="Hibbett D.S."/>
            <person name="Martin F."/>
        </authorList>
    </citation>
    <scope>NUCLEOTIDE SEQUENCE [LARGE SCALE GENOMIC DNA]</scope>
    <source>
        <strain evidence="9">ATCC 200175</strain>
    </source>
</reference>
<keyword evidence="4 6" id="KW-0547">Nucleotide-binding</keyword>
<dbReference type="GO" id="GO:0004357">
    <property type="term" value="F:glutamate-cysteine ligase activity"/>
    <property type="evidence" value="ECO:0007669"/>
    <property type="project" value="UniProtKB-UniRule"/>
</dbReference>
<evidence type="ECO:0000256" key="2">
    <source>
        <dbReference type="ARBA" id="ARBA00022598"/>
    </source>
</evidence>
<comment type="pathway">
    <text evidence="6">Sulfur metabolism; glutathione biosynthesis; glutathione from L-cysteine and L-glutamate: step 1/2.</text>
</comment>
<dbReference type="EC" id="6.3.2.2" evidence="1 6"/>
<keyword evidence="5 6" id="KW-0067">ATP-binding</keyword>
<dbReference type="PANTHER" id="PTHR11164:SF0">
    <property type="entry name" value="GLUTAMATE--CYSTEINE LIGASE CATALYTIC SUBUNIT"/>
    <property type="match status" value="1"/>
</dbReference>
<dbReference type="HOGENOM" id="CLU_1564825_0_0_1"/>
<keyword evidence="2 6" id="KW-0436">Ligase</keyword>
<evidence type="ECO:0000256" key="6">
    <source>
        <dbReference type="RuleBase" id="RU367135"/>
    </source>
</evidence>
<proteinExistence type="inferred from homology"/>